<proteinExistence type="predicted"/>
<dbReference type="InterPro" id="IPR024983">
    <property type="entry name" value="CHAT_dom"/>
</dbReference>
<feature type="domain" description="CHAT" evidence="2">
    <location>
        <begin position="20"/>
        <end position="157"/>
    </location>
</feature>
<dbReference type="EMBL" id="JACJTQ010000066">
    <property type="protein sequence ID" value="MBD2694916.1"/>
    <property type="molecule type" value="Genomic_DNA"/>
</dbReference>
<dbReference type="PANTHER" id="PTHR34800:SF1">
    <property type="entry name" value="TETRAPYRROLE-BINDING PROTEIN, CHLOROPLASTIC"/>
    <property type="match status" value="1"/>
</dbReference>
<name>A0ABR8JE80_9NOST</name>
<dbReference type="PANTHER" id="PTHR34800">
    <property type="entry name" value="TETRAPYRROLE-BINDING PROTEIN, CHLOROPLASTIC"/>
    <property type="match status" value="1"/>
</dbReference>
<comment type="caution">
    <text evidence="3">The sequence shown here is derived from an EMBL/GenBank/DDBJ whole genome shotgun (WGS) entry which is preliminary data.</text>
</comment>
<sequence length="363" mass="41461">MKNILIIAANPPATSRLRLEQEIRDVEEAIRRSRFREQFKVEIRVAARPIDIRRALLDIEPQIVHFCGHGEGQSGLVLEDVTGLPKLVSSEALSSLFQLFANSVECVLLNACYSEVQADAIVQHINYVIGMNQEIRDDAAIAFAVGFYDALGAGKSVEFAYELGCVAIQTAIHKNTTGDRKLIPVDVVGESRTIEEHLKPVLKRKTLTFDYTRLKDLLKTGRWKEADKETFTIMLRIADCEAKQYLDVEDIQKFPSEDLKTIDNLWRTYSNSHFGFSVQNEIWKNKEIDGNPHSGVKTFRAFGDCVGWRMKYTVDDKEDYKWRDYNSVLFSLQAPKGHLPWGGWGDPGKFKRWRLGYLFACFD</sequence>
<dbReference type="InterPro" id="IPR037215">
    <property type="entry name" value="GUN4-like_sf"/>
</dbReference>
<organism evidence="3 4">
    <name type="scientific">Anabaena catenula FACHB-362</name>
    <dbReference type="NCBI Taxonomy" id="2692877"/>
    <lineage>
        <taxon>Bacteria</taxon>
        <taxon>Bacillati</taxon>
        <taxon>Cyanobacteriota</taxon>
        <taxon>Cyanophyceae</taxon>
        <taxon>Nostocales</taxon>
        <taxon>Nostocaceae</taxon>
        <taxon>Anabaena</taxon>
    </lineage>
</organism>
<feature type="domain" description="GUN4-like" evidence="1">
    <location>
        <begin position="208"/>
        <end position="341"/>
    </location>
</feature>
<evidence type="ECO:0000259" key="1">
    <source>
        <dbReference type="Pfam" id="PF05419"/>
    </source>
</evidence>
<evidence type="ECO:0000259" key="2">
    <source>
        <dbReference type="Pfam" id="PF12770"/>
    </source>
</evidence>
<evidence type="ECO:0000313" key="4">
    <source>
        <dbReference type="Proteomes" id="UP000660381"/>
    </source>
</evidence>
<protein>
    <submittedName>
        <fullName evidence="3">GUN4 domain-containing protein</fullName>
    </submittedName>
</protein>
<dbReference type="Gene3D" id="1.25.40.620">
    <property type="match status" value="1"/>
</dbReference>
<dbReference type="RefSeq" id="WP_190909034.1">
    <property type="nucleotide sequence ID" value="NZ_JACJTQ010000066.1"/>
</dbReference>
<dbReference type="Pfam" id="PF05419">
    <property type="entry name" value="GUN4"/>
    <property type="match status" value="1"/>
</dbReference>
<dbReference type="Gene3D" id="1.10.10.1770">
    <property type="entry name" value="Gun4-like"/>
    <property type="match status" value="1"/>
</dbReference>
<dbReference type="Pfam" id="PF12770">
    <property type="entry name" value="CHAT"/>
    <property type="match status" value="1"/>
</dbReference>
<dbReference type="CDD" id="cd16383">
    <property type="entry name" value="GUN4"/>
    <property type="match status" value="1"/>
</dbReference>
<keyword evidence="4" id="KW-1185">Reference proteome</keyword>
<accession>A0ABR8JE80</accession>
<dbReference type="InterPro" id="IPR008629">
    <property type="entry name" value="GUN4-like"/>
</dbReference>
<dbReference type="SUPFAM" id="SSF140869">
    <property type="entry name" value="GUN4-like"/>
    <property type="match status" value="1"/>
</dbReference>
<reference evidence="3 4" key="1">
    <citation type="journal article" date="2020" name="ISME J.">
        <title>Comparative genomics reveals insights into cyanobacterial evolution and habitat adaptation.</title>
        <authorList>
            <person name="Chen M.Y."/>
            <person name="Teng W.K."/>
            <person name="Zhao L."/>
            <person name="Hu C.X."/>
            <person name="Zhou Y.K."/>
            <person name="Han B.P."/>
            <person name="Song L.R."/>
            <person name="Shu W.S."/>
        </authorList>
    </citation>
    <scope>NUCLEOTIDE SEQUENCE [LARGE SCALE GENOMIC DNA]</scope>
    <source>
        <strain evidence="3 4">FACHB-362</strain>
    </source>
</reference>
<dbReference type="Proteomes" id="UP000660381">
    <property type="component" value="Unassembled WGS sequence"/>
</dbReference>
<evidence type="ECO:0000313" key="3">
    <source>
        <dbReference type="EMBL" id="MBD2694916.1"/>
    </source>
</evidence>
<gene>
    <name evidence="3" type="ORF">H6G68_24805</name>
</gene>